<keyword evidence="4" id="KW-1185">Reference proteome</keyword>
<gene>
    <name evidence="3" type="ORF">AB8S09_14975</name>
</gene>
<name>A0ABV4E1B2_9CLOT</name>
<dbReference type="InterPro" id="IPR043144">
    <property type="entry name" value="Mal/L-sulf/L-lact_DH-like_ah"/>
</dbReference>
<protein>
    <submittedName>
        <fullName evidence="3">Ldh family oxidoreductase</fullName>
    </submittedName>
</protein>
<organism evidence="3 4">
    <name type="scientific">Clostridium lapidicellarium</name>
    <dbReference type="NCBI Taxonomy" id="3240931"/>
    <lineage>
        <taxon>Bacteria</taxon>
        <taxon>Bacillati</taxon>
        <taxon>Bacillota</taxon>
        <taxon>Clostridia</taxon>
        <taxon>Eubacteriales</taxon>
        <taxon>Clostridiaceae</taxon>
        <taxon>Clostridium</taxon>
    </lineage>
</organism>
<keyword evidence="2" id="KW-0560">Oxidoreductase</keyword>
<comment type="caution">
    <text evidence="3">The sequence shown here is derived from an EMBL/GenBank/DDBJ whole genome shotgun (WGS) entry which is preliminary data.</text>
</comment>
<accession>A0ABV4E1B2</accession>
<dbReference type="InterPro" id="IPR003767">
    <property type="entry name" value="Malate/L-lactate_DH-like"/>
</dbReference>
<evidence type="ECO:0000256" key="2">
    <source>
        <dbReference type="ARBA" id="ARBA00023002"/>
    </source>
</evidence>
<evidence type="ECO:0000256" key="1">
    <source>
        <dbReference type="ARBA" id="ARBA00006056"/>
    </source>
</evidence>
<evidence type="ECO:0000313" key="3">
    <source>
        <dbReference type="EMBL" id="MEY8764923.1"/>
    </source>
</evidence>
<dbReference type="PANTHER" id="PTHR11091:SF0">
    <property type="entry name" value="MALATE DEHYDROGENASE"/>
    <property type="match status" value="1"/>
</dbReference>
<dbReference type="Proteomes" id="UP001565220">
    <property type="component" value="Unassembled WGS sequence"/>
</dbReference>
<dbReference type="SUPFAM" id="SSF89733">
    <property type="entry name" value="L-sulfolactate dehydrogenase-like"/>
    <property type="match status" value="1"/>
</dbReference>
<dbReference type="Pfam" id="PF02615">
    <property type="entry name" value="Ldh_2"/>
    <property type="match status" value="1"/>
</dbReference>
<evidence type="ECO:0000313" key="4">
    <source>
        <dbReference type="Proteomes" id="UP001565220"/>
    </source>
</evidence>
<dbReference type="InterPro" id="IPR043143">
    <property type="entry name" value="Mal/L-sulf/L-lact_DH-like_NADP"/>
</dbReference>
<dbReference type="Gene3D" id="3.30.1370.60">
    <property type="entry name" value="Hypothetical oxidoreductase yiak, domain 2"/>
    <property type="match status" value="1"/>
</dbReference>
<reference evidence="3 4" key="1">
    <citation type="submission" date="2024-08" db="EMBL/GenBank/DDBJ databases">
        <title>Clostridium lapicellarii sp. nov., and Clostridium renhuaiense sp. nov., two species isolated from the mud in a fermentation cellar used for producing sauce-flavour Chinese liquors.</title>
        <authorList>
            <person name="Yang F."/>
            <person name="Wang H."/>
            <person name="Chen L.Q."/>
            <person name="Zhou N."/>
            <person name="Lu J.J."/>
            <person name="Pu X.X."/>
            <person name="Wan B."/>
            <person name="Wang L."/>
            <person name="Liu S.J."/>
        </authorList>
    </citation>
    <scope>NUCLEOTIDE SEQUENCE [LARGE SCALE GENOMIC DNA]</scope>
    <source>
        <strain evidence="3 4">MT-113</strain>
    </source>
</reference>
<dbReference type="Gene3D" id="1.10.1530.10">
    <property type="match status" value="1"/>
</dbReference>
<dbReference type="InterPro" id="IPR036111">
    <property type="entry name" value="Mal/L-sulfo/L-lacto_DH-like_sf"/>
</dbReference>
<dbReference type="EMBL" id="JBGFFE010000034">
    <property type="protein sequence ID" value="MEY8764923.1"/>
    <property type="molecule type" value="Genomic_DNA"/>
</dbReference>
<sequence length="366" mass="39858">MTYSKVKYEGLKKLCHIVFEKFGFNREDSKTITDVLLLSDLYGTESHGVQRLIKYYNEIKQGLIIVNSNPQIISETPISAVIDGKAGMGQLIGKKAMNIAIKKAKTSGIGMVSVRNSNHYGIAGYYAKMAEKEGLMGISMTNSPAVTVPTFGKEAMLGTNPIAISIPAEPYPFLMDMATSVVTRGKIEVYNKKKEPLPLGLALNKDGEDTTDPYDIIYNVPKKLGGGLLPLGGSKELTGGHKGYGFALAVEIFTAILSGGDTGNYVHLDGKGGSGTCHFLCAVDYGMFGDKKSIEKRLSRYLSELRNSKKAKGAVRIYTHGEKEVESYNDKIKNGIPINDATLNEIGNICKFFHINSSNYIIKIKS</sequence>
<dbReference type="RefSeq" id="WP_369869436.1">
    <property type="nucleotide sequence ID" value="NZ_JBGFFE010000034.1"/>
</dbReference>
<proteinExistence type="inferred from homology"/>
<dbReference type="PANTHER" id="PTHR11091">
    <property type="entry name" value="OXIDOREDUCTASE-RELATED"/>
    <property type="match status" value="1"/>
</dbReference>
<comment type="similarity">
    <text evidence="1">Belongs to the LDH2/MDH2 oxidoreductase family.</text>
</comment>